<name>A0A0L0WC70_GOTPU</name>
<dbReference type="AlphaFoldDB" id="A0A0L0WC70"/>
<gene>
    <name evidence="8" type="ORF">CLPU_4c01140</name>
</gene>
<feature type="chain" id="PRO_5038553848" evidence="7">
    <location>
        <begin position="21"/>
        <end position="277"/>
    </location>
</feature>
<dbReference type="GO" id="GO:0016020">
    <property type="term" value="C:membrane"/>
    <property type="evidence" value="ECO:0007669"/>
    <property type="project" value="UniProtKB-SubCell"/>
</dbReference>
<proteinExistence type="inferred from homology"/>
<evidence type="ECO:0000256" key="1">
    <source>
        <dbReference type="ARBA" id="ARBA00004635"/>
    </source>
</evidence>
<protein>
    <submittedName>
        <fullName evidence="8">NLPA lipoprotein</fullName>
    </submittedName>
</protein>
<evidence type="ECO:0000313" key="9">
    <source>
        <dbReference type="Proteomes" id="UP000037267"/>
    </source>
</evidence>
<keyword evidence="9" id="KW-1185">Reference proteome</keyword>
<dbReference type="RefSeq" id="WP_050354645.1">
    <property type="nucleotide sequence ID" value="NZ_LGSS01000004.1"/>
</dbReference>
<dbReference type="InterPro" id="IPR004872">
    <property type="entry name" value="Lipoprotein_NlpA"/>
</dbReference>
<evidence type="ECO:0000256" key="5">
    <source>
        <dbReference type="ARBA" id="ARBA00023139"/>
    </source>
</evidence>
<evidence type="ECO:0000256" key="6">
    <source>
        <dbReference type="ARBA" id="ARBA00023288"/>
    </source>
</evidence>
<keyword evidence="4" id="KW-0472">Membrane</keyword>
<evidence type="ECO:0000313" key="8">
    <source>
        <dbReference type="EMBL" id="KNF09068.1"/>
    </source>
</evidence>
<sequence>MFKKVLYVILLVTVCILAIACKSTTPSSNTDKGDSTQKTVIKLATIPNIEPRLQWAKEILAEKGIEVEIVVFDGNSMPATALKDGDVDGILVNHKKWIETFNKENNSNLVMIEPYYYYSPIRMYSKKHKTVNDIPKNATIAVSNDPSNLDIALNMLQNVGLIKLGEKTGEFYTEVDIVENPKNIKLIMAETINVARSLDDADAVISFIFYVKKAGGVDVNEYLYENPTDKDECPVGLIVQDKDKEAEWAKYLAERFISDEYLKKSKEEYADLYKYYK</sequence>
<dbReference type="Pfam" id="PF03180">
    <property type="entry name" value="Lipoprotein_9"/>
    <property type="match status" value="1"/>
</dbReference>
<comment type="similarity">
    <text evidence="2">Belongs to the NlpA lipoprotein family.</text>
</comment>
<dbReference type="EMBL" id="LGSS01000004">
    <property type="protein sequence ID" value="KNF09068.1"/>
    <property type="molecule type" value="Genomic_DNA"/>
</dbReference>
<dbReference type="PROSITE" id="PS51257">
    <property type="entry name" value="PROKAR_LIPOPROTEIN"/>
    <property type="match status" value="1"/>
</dbReference>
<evidence type="ECO:0000256" key="2">
    <source>
        <dbReference type="ARBA" id="ARBA00008973"/>
    </source>
</evidence>
<reference evidence="9" key="1">
    <citation type="submission" date="2015-07" db="EMBL/GenBank/DDBJ databases">
        <title>Draft genome sequence of the purine-degrading Gottschalkia purinilyticum DSM 1384 (formerly Clostridium purinilyticum).</title>
        <authorList>
            <person name="Poehlein A."/>
            <person name="Schiel-Bengelsdorf B."/>
            <person name="Bengelsdorf F.R."/>
            <person name="Daniel R."/>
            <person name="Duerre P."/>
        </authorList>
    </citation>
    <scope>NUCLEOTIDE SEQUENCE [LARGE SCALE GENOMIC DNA]</scope>
    <source>
        <strain evidence="9">DSM 1384</strain>
    </source>
</reference>
<organism evidence="8 9">
    <name type="scientific">Gottschalkia purinilytica</name>
    <name type="common">Clostridium purinilyticum</name>
    <dbReference type="NCBI Taxonomy" id="1503"/>
    <lineage>
        <taxon>Bacteria</taxon>
        <taxon>Bacillati</taxon>
        <taxon>Bacillota</taxon>
        <taxon>Tissierellia</taxon>
        <taxon>Tissierellales</taxon>
        <taxon>Gottschalkiaceae</taxon>
        <taxon>Gottschalkia</taxon>
    </lineage>
</organism>
<dbReference type="STRING" id="1503.CLPU_4c01140"/>
<dbReference type="PANTHER" id="PTHR30429">
    <property type="entry name" value="D-METHIONINE-BINDING LIPOPROTEIN METQ"/>
    <property type="match status" value="1"/>
</dbReference>
<comment type="caution">
    <text evidence="8">The sequence shown here is derived from an EMBL/GenBank/DDBJ whole genome shotgun (WGS) entry which is preliminary data.</text>
</comment>
<keyword evidence="3 7" id="KW-0732">Signal</keyword>
<keyword evidence="5" id="KW-0564">Palmitate</keyword>
<keyword evidence="6 8" id="KW-0449">Lipoprotein</keyword>
<accession>A0A0L0WC70</accession>
<dbReference type="PANTHER" id="PTHR30429:SF0">
    <property type="entry name" value="METHIONINE-BINDING LIPOPROTEIN METQ"/>
    <property type="match status" value="1"/>
</dbReference>
<dbReference type="PATRIC" id="fig|1503.3.peg.2338"/>
<comment type="subcellular location">
    <subcellularLocation>
        <location evidence="1">Membrane</location>
        <topology evidence="1">Lipid-anchor</topology>
    </subcellularLocation>
</comment>
<dbReference type="Gene3D" id="3.40.190.10">
    <property type="entry name" value="Periplasmic binding protein-like II"/>
    <property type="match status" value="2"/>
</dbReference>
<dbReference type="OrthoDB" id="9812878at2"/>
<evidence type="ECO:0000256" key="4">
    <source>
        <dbReference type="ARBA" id="ARBA00023136"/>
    </source>
</evidence>
<dbReference type="Proteomes" id="UP000037267">
    <property type="component" value="Unassembled WGS sequence"/>
</dbReference>
<evidence type="ECO:0000256" key="3">
    <source>
        <dbReference type="ARBA" id="ARBA00022729"/>
    </source>
</evidence>
<dbReference type="SUPFAM" id="SSF53850">
    <property type="entry name" value="Periplasmic binding protein-like II"/>
    <property type="match status" value="1"/>
</dbReference>
<feature type="signal peptide" evidence="7">
    <location>
        <begin position="1"/>
        <end position="20"/>
    </location>
</feature>
<evidence type="ECO:0000256" key="7">
    <source>
        <dbReference type="SAM" id="SignalP"/>
    </source>
</evidence>